<evidence type="ECO:0000313" key="2">
    <source>
        <dbReference type="Proteomes" id="UP000280008"/>
    </source>
</evidence>
<dbReference type="EMBL" id="RBKS01000001">
    <property type="protein sequence ID" value="RKR75634.1"/>
    <property type="molecule type" value="Genomic_DNA"/>
</dbReference>
<evidence type="ECO:0000313" key="1">
    <source>
        <dbReference type="EMBL" id="RKR75634.1"/>
    </source>
</evidence>
<keyword evidence="2" id="KW-1185">Reference proteome</keyword>
<dbReference type="RefSeq" id="WP_211331703.1">
    <property type="nucleotide sequence ID" value="NZ_RBKS01000001.1"/>
</dbReference>
<name>A0A495II28_9MICO</name>
<dbReference type="Proteomes" id="UP000280008">
    <property type="component" value="Unassembled WGS sequence"/>
</dbReference>
<sequence>MVLIGGQALTDEALEEHDDFMRILEIGVEQLEMRAREAREPYPMDAQMVRWRKKVAEWHEELRVRGVGYRGVIPRDAH</sequence>
<comment type="caution">
    <text evidence="1">The sequence shown here is derived from an EMBL/GenBank/DDBJ whole genome shotgun (WGS) entry which is preliminary data.</text>
</comment>
<organism evidence="1 2">
    <name type="scientific">Frondihabitans australicus</name>
    <dbReference type="NCBI Taxonomy" id="386892"/>
    <lineage>
        <taxon>Bacteria</taxon>
        <taxon>Bacillati</taxon>
        <taxon>Actinomycetota</taxon>
        <taxon>Actinomycetes</taxon>
        <taxon>Micrococcales</taxon>
        <taxon>Microbacteriaceae</taxon>
        <taxon>Frondihabitans</taxon>
    </lineage>
</organism>
<proteinExistence type="predicted"/>
<dbReference type="AlphaFoldDB" id="A0A495II28"/>
<gene>
    <name evidence="1" type="ORF">C8E83_2782</name>
</gene>
<reference evidence="1 2" key="1">
    <citation type="submission" date="2018-10" db="EMBL/GenBank/DDBJ databases">
        <title>Sequencing the genomes of 1000 actinobacteria strains.</title>
        <authorList>
            <person name="Klenk H.-P."/>
        </authorList>
    </citation>
    <scope>NUCLEOTIDE SEQUENCE [LARGE SCALE GENOMIC DNA]</scope>
    <source>
        <strain evidence="1 2">DSM 17894</strain>
    </source>
</reference>
<accession>A0A495II28</accession>
<protein>
    <submittedName>
        <fullName evidence="1">Uncharacterized protein</fullName>
    </submittedName>
</protein>